<evidence type="ECO:0000313" key="2">
    <source>
        <dbReference type="Proteomes" id="UP000054721"/>
    </source>
</evidence>
<reference evidence="1 2" key="1">
    <citation type="submission" date="2015-05" db="EMBL/GenBank/DDBJ databases">
        <title>Evolution of Trichinella species and genotypes.</title>
        <authorList>
            <person name="Korhonen P.K."/>
            <person name="Edoardo P."/>
            <person name="Giuseppe L.R."/>
            <person name="Gasser R.B."/>
        </authorList>
    </citation>
    <scope>NUCLEOTIDE SEQUENCE [LARGE SCALE GENOMIC DNA]</scope>
    <source>
        <strain evidence="1">ISS10</strain>
    </source>
</reference>
<gene>
    <name evidence="1" type="ORF">T02_4378</name>
</gene>
<protein>
    <submittedName>
        <fullName evidence="1">Uncharacterized protein</fullName>
    </submittedName>
</protein>
<organism evidence="1 2">
    <name type="scientific">Trichinella nativa</name>
    <dbReference type="NCBI Taxonomy" id="6335"/>
    <lineage>
        <taxon>Eukaryota</taxon>
        <taxon>Metazoa</taxon>
        <taxon>Ecdysozoa</taxon>
        <taxon>Nematoda</taxon>
        <taxon>Enoplea</taxon>
        <taxon>Dorylaimia</taxon>
        <taxon>Trichinellida</taxon>
        <taxon>Trichinellidae</taxon>
        <taxon>Trichinella</taxon>
    </lineage>
</organism>
<comment type="caution">
    <text evidence="1">The sequence shown here is derived from an EMBL/GenBank/DDBJ whole genome shotgun (WGS) entry which is preliminary data.</text>
</comment>
<name>A0A0V1L8S2_9BILA</name>
<dbReference type="AlphaFoldDB" id="A0A0V1L8S2"/>
<keyword evidence="2" id="KW-1185">Reference proteome</keyword>
<dbReference type="Proteomes" id="UP000054721">
    <property type="component" value="Unassembled WGS sequence"/>
</dbReference>
<dbReference type="EMBL" id="JYDW01000108">
    <property type="protein sequence ID" value="KRZ55751.1"/>
    <property type="molecule type" value="Genomic_DNA"/>
</dbReference>
<proteinExistence type="predicted"/>
<accession>A0A0V1L8S2</accession>
<evidence type="ECO:0000313" key="1">
    <source>
        <dbReference type="EMBL" id="KRZ55751.1"/>
    </source>
</evidence>
<sequence>MQQQQQQKAIIREILFFLFISFTTDMNRIITTVEGQACYIYFVKAILAADLTRLSASCRLYFNRCFN</sequence>